<evidence type="ECO:0008006" key="4">
    <source>
        <dbReference type="Google" id="ProtNLM"/>
    </source>
</evidence>
<feature type="chain" id="PRO_5029004126" description="DUF4156 domain-containing protein" evidence="1">
    <location>
        <begin position="24"/>
        <end position="123"/>
    </location>
</feature>
<accession>A0A7G9TA05</accession>
<sequence length="123" mass="13046">MKSISFFAWLLLLATGCSTSGVAIPLGAKTYPPTSADSVVILAEPPTRPFADVALVDGTAATDDYFTQERTQAAALKAMKEKAAQLGAHAIIITDKGSRPYGGPLWEKLQISGKAIRYTDDSE</sequence>
<dbReference type="GeneID" id="81471975"/>
<dbReference type="Proteomes" id="UP000515838">
    <property type="component" value="Chromosome"/>
</dbReference>
<evidence type="ECO:0000256" key="1">
    <source>
        <dbReference type="SAM" id="SignalP"/>
    </source>
</evidence>
<feature type="signal peptide" evidence="1">
    <location>
        <begin position="1"/>
        <end position="23"/>
    </location>
</feature>
<name>A0A7G9TA05_PSEMX</name>
<dbReference type="EMBL" id="CP060731">
    <property type="protein sequence ID" value="QNN76930.1"/>
    <property type="molecule type" value="Genomic_DNA"/>
</dbReference>
<dbReference type="PROSITE" id="PS51257">
    <property type="entry name" value="PROKAR_LIPOPROTEIN"/>
    <property type="match status" value="1"/>
</dbReference>
<dbReference type="RefSeq" id="WP_187572649.1">
    <property type="nucleotide sequence ID" value="NZ_CP060731.1"/>
</dbReference>
<gene>
    <name evidence="2" type="ORF">IAE60_13410</name>
</gene>
<organism evidence="2 3">
    <name type="scientific">Pseudoxanthomonas mexicana</name>
    <dbReference type="NCBI Taxonomy" id="128785"/>
    <lineage>
        <taxon>Bacteria</taxon>
        <taxon>Pseudomonadati</taxon>
        <taxon>Pseudomonadota</taxon>
        <taxon>Gammaproteobacteria</taxon>
        <taxon>Lysobacterales</taxon>
        <taxon>Lysobacteraceae</taxon>
        <taxon>Pseudoxanthomonas</taxon>
    </lineage>
</organism>
<proteinExistence type="predicted"/>
<protein>
    <recommendedName>
        <fullName evidence="4">DUF4156 domain-containing protein</fullName>
    </recommendedName>
</protein>
<dbReference type="AlphaFoldDB" id="A0A7G9TA05"/>
<reference evidence="2 3" key="1">
    <citation type="submission" date="2020-08" db="EMBL/GenBank/DDBJ databases">
        <title>Streptomycin Non-resistant strain, P. mexicana.</title>
        <authorList>
            <person name="Ganesh-Kumar S."/>
            <person name="Zhe T."/>
            <person name="Yu Z."/>
            <person name="Min Y."/>
        </authorList>
    </citation>
    <scope>NUCLEOTIDE SEQUENCE [LARGE SCALE GENOMIC DNA]</scope>
    <source>
        <strain evidence="2 3">GTZY2</strain>
    </source>
</reference>
<evidence type="ECO:0000313" key="3">
    <source>
        <dbReference type="Proteomes" id="UP000515838"/>
    </source>
</evidence>
<evidence type="ECO:0000313" key="2">
    <source>
        <dbReference type="EMBL" id="QNN76930.1"/>
    </source>
</evidence>
<dbReference type="Gene3D" id="3.30.110.70">
    <property type="entry name" value="Hypothetical protein apc22750. Chain B"/>
    <property type="match status" value="1"/>
</dbReference>
<keyword evidence="1" id="KW-0732">Signal</keyword>